<evidence type="ECO:0000256" key="1">
    <source>
        <dbReference type="SAM" id="Coils"/>
    </source>
</evidence>
<protein>
    <submittedName>
        <fullName evidence="3">Uncharacterized protein</fullName>
    </submittedName>
</protein>
<evidence type="ECO:0000256" key="2">
    <source>
        <dbReference type="SAM" id="SignalP"/>
    </source>
</evidence>
<feature type="signal peptide" evidence="2">
    <location>
        <begin position="1"/>
        <end position="20"/>
    </location>
</feature>
<dbReference type="AlphaFoldDB" id="A0A367LNQ1"/>
<keyword evidence="2" id="KW-0732">Signal</keyword>
<accession>A0A367LNQ1</accession>
<gene>
    <name evidence="3" type="ORF">L249_1975</name>
</gene>
<name>A0A367LNQ1_9HYPO</name>
<evidence type="ECO:0000313" key="3">
    <source>
        <dbReference type="EMBL" id="RCI16017.1"/>
    </source>
</evidence>
<comment type="caution">
    <text evidence="3">The sequence shown here is derived from an EMBL/GenBank/DDBJ whole genome shotgun (WGS) entry which is preliminary data.</text>
</comment>
<dbReference type="OrthoDB" id="4931909at2759"/>
<evidence type="ECO:0000313" key="4">
    <source>
        <dbReference type="Proteomes" id="UP000253664"/>
    </source>
</evidence>
<dbReference type="Proteomes" id="UP000253664">
    <property type="component" value="Unassembled WGS sequence"/>
</dbReference>
<sequence>MKSLLLTLFLPLLASQPSLQAATKVNQEAVSEKQMREQIEELEKNIQIDQKTSISHRLSWREDTCWTVWAACPGGTYFDETRKMLSPFNTSIFIKREVIRRVRNVQSSDSVSLRNEKSTITVDTTTSGWSITADASAGSWNPISGASKGLSISGGYSSTTTTGQTLSMSESSSSTCPPRHRCWIEAWTAYVRVKGSCRLQPKVSCYHSVDNICLEPDTGDRWFFCANVQEYRDKPGVCDGLDGAVDDCEVVTPIMEGKRPFFVEVFFEEPIKSLYPKPKITGYQAGYYILDGDGDYRYFPTRVRDPFWTPEAKYHANAVYPRLDDEVAEFKHPVPTLETPEPVGDCYKLITLEYYCPRLPKKYWSKDADS</sequence>
<reference evidence="3 4" key="1">
    <citation type="journal article" date="2015" name="BMC Genomics">
        <title>Insights from the genome of Ophiocordyceps polyrhachis-furcata to pathogenicity and host specificity in insect fungi.</title>
        <authorList>
            <person name="Wichadakul D."/>
            <person name="Kobmoo N."/>
            <person name="Ingsriswang S."/>
            <person name="Tangphatsornruang S."/>
            <person name="Chantasingh D."/>
            <person name="Luangsa-ard J.J."/>
            <person name="Eurwilaichitr L."/>
        </authorList>
    </citation>
    <scope>NUCLEOTIDE SEQUENCE [LARGE SCALE GENOMIC DNA]</scope>
    <source>
        <strain evidence="3 4">BCC 54312</strain>
    </source>
</reference>
<keyword evidence="4" id="KW-1185">Reference proteome</keyword>
<feature type="chain" id="PRO_5016595997" evidence="2">
    <location>
        <begin position="21"/>
        <end position="370"/>
    </location>
</feature>
<organism evidence="3 4">
    <name type="scientific">Ophiocordyceps polyrhachis-furcata BCC 54312</name>
    <dbReference type="NCBI Taxonomy" id="1330021"/>
    <lineage>
        <taxon>Eukaryota</taxon>
        <taxon>Fungi</taxon>
        <taxon>Dikarya</taxon>
        <taxon>Ascomycota</taxon>
        <taxon>Pezizomycotina</taxon>
        <taxon>Sordariomycetes</taxon>
        <taxon>Hypocreomycetidae</taxon>
        <taxon>Hypocreales</taxon>
        <taxon>Ophiocordycipitaceae</taxon>
        <taxon>Ophiocordyceps</taxon>
    </lineage>
</organism>
<keyword evidence="1" id="KW-0175">Coiled coil</keyword>
<dbReference type="EMBL" id="LKCN02000001">
    <property type="protein sequence ID" value="RCI16017.1"/>
    <property type="molecule type" value="Genomic_DNA"/>
</dbReference>
<proteinExistence type="predicted"/>
<feature type="coiled-coil region" evidence="1">
    <location>
        <begin position="25"/>
        <end position="52"/>
    </location>
</feature>